<sequence length="433" mass="50348">MLETLLHTEVTELESEEKALSFLKNLDSVPSMIIYDYTPNAYLLEDFIGYLRDNSKLVRIVVLVDKIREEGKELLKDQHQMILMDESTLPGALVEESKKLFAGSPFLNEEQYSRIDINFLAILDGINKNLFIRIGNDKFIKIFHEDDNTDVLDLTKYKSKGINYFYLTRDTAMWVINQIQNQIDIFLKANNFRFVLRGASDSPEKRFEQKILRIDDEVHVDKDFKESIEKAVEKIRAIVEKEAKVDAFLRVLKENQNHYALFTQKMNLTSLMSCVLAKQLDWISKTTMDKLVYASVVSDITLAVRPELLKIPNLHEFERVKNTLSEEDQKIFLSHPKDAANLIKRYFTSAPPDTDALVYQHHEFPDGSGFPLGLRAEKISPLSALFIVATDFSFYYLQDDEPTMDDFLLKCHSRYDFVNFRKVIKALEKVKRR</sequence>
<keyword evidence="2" id="KW-1185">Reference proteome</keyword>
<dbReference type="Gene3D" id="1.10.3210.10">
    <property type="entry name" value="Hypothetical protein af1432"/>
    <property type="match status" value="1"/>
</dbReference>
<dbReference type="AlphaFoldDB" id="A0AAX4HMR6"/>
<evidence type="ECO:0000313" key="1">
    <source>
        <dbReference type="EMBL" id="WPU64579.1"/>
    </source>
</evidence>
<proteinExistence type="predicted"/>
<reference evidence="1 2" key="1">
    <citation type="submission" date="2023-11" db="EMBL/GenBank/DDBJ databases">
        <title>Peredibacter starrii A3.12.</title>
        <authorList>
            <person name="Mitchell R.J."/>
        </authorList>
    </citation>
    <scope>NUCLEOTIDE SEQUENCE [LARGE SCALE GENOMIC DNA]</scope>
    <source>
        <strain evidence="1 2">A3.12</strain>
    </source>
</reference>
<gene>
    <name evidence="1" type="ORF">SOO65_17945</name>
</gene>
<dbReference type="EMBL" id="CP139487">
    <property type="protein sequence ID" value="WPU64579.1"/>
    <property type="molecule type" value="Genomic_DNA"/>
</dbReference>
<evidence type="ECO:0000313" key="2">
    <source>
        <dbReference type="Proteomes" id="UP001324634"/>
    </source>
</evidence>
<name>A0AAX4HMR6_9BACT</name>
<dbReference type="RefSeq" id="WP_321393623.1">
    <property type="nucleotide sequence ID" value="NZ_CP139487.1"/>
</dbReference>
<dbReference type="Proteomes" id="UP001324634">
    <property type="component" value="Chromosome"/>
</dbReference>
<organism evidence="1 2">
    <name type="scientific">Peredibacter starrii</name>
    <dbReference type="NCBI Taxonomy" id="28202"/>
    <lineage>
        <taxon>Bacteria</taxon>
        <taxon>Pseudomonadati</taxon>
        <taxon>Bdellovibrionota</taxon>
        <taxon>Bacteriovoracia</taxon>
        <taxon>Bacteriovoracales</taxon>
        <taxon>Bacteriovoracaceae</taxon>
        <taxon>Peredibacter</taxon>
    </lineage>
</organism>
<dbReference type="KEGG" id="psti:SOO65_17945"/>
<accession>A0AAX4HMR6</accession>
<dbReference type="Pfam" id="PF13487">
    <property type="entry name" value="HD_5"/>
    <property type="match status" value="1"/>
</dbReference>
<protein>
    <submittedName>
        <fullName evidence="1">HD domain-containing phosphohydrolase</fullName>
    </submittedName>
</protein>